<dbReference type="InterPro" id="IPR004681">
    <property type="entry name" value="TRAP_DctM"/>
</dbReference>
<feature type="transmembrane region" description="Helical" evidence="7">
    <location>
        <begin position="274"/>
        <end position="293"/>
    </location>
</feature>
<evidence type="ECO:0000313" key="10">
    <source>
        <dbReference type="Proteomes" id="UP000709466"/>
    </source>
</evidence>
<dbReference type="NCBIfam" id="TIGR00786">
    <property type="entry name" value="dctM"/>
    <property type="match status" value="1"/>
</dbReference>
<comment type="subunit">
    <text evidence="7">The complex comprises the extracytoplasmic solute receptor protein and the two transmembrane proteins.</text>
</comment>
<dbReference type="Proteomes" id="UP000709466">
    <property type="component" value="Unassembled WGS sequence"/>
</dbReference>
<keyword evidence="7" id="KW-0813">Transport</keyword>
<keyword evidence="3 7" id="KW-0997">Cell inner membrane</keyword>
<accession>A0ABX0W031</accession>
<evidence type="ECO:0000256" key="5">
    <source>
        <dbReference type="ARBA" id="ARBA00022989"/>
    </source>
</evidence>
<feature type="transmembrane region" description="Helical" evidence="7">
    <location>
        <begin position="313"/>
        <end position="341"/>
    </location>
</feature>
<keyword evidence="2" id="KW-1003">Cell membrane</keyword>
<feature type="transmembrane region" description="Helical" evidence="7">
    <location>
        <begin position="168"/>
        <end position="189"/>
    </location>
</feature>
<reference evidence="9 10" key="1">
    <citation type="submission" date="2020-03" db="EMBL/GenBank/DDBJ databases">
        <title>Bacterial isolates of synthetic phycosphere.</title>
        <authorList>
            <person name="Fu H."/>
            <person name="Moran M.A."/>
        </authorList>
    </citation>
    <scope>NUCLEOTIDE SEQUENCE [LARGE SCALE GENOMIC DNA]</scope>
    <source>
        <strain evidence="9 10">HF1</strain>
    </source>
</reference>
<organism evidence="9 10">
    <name type="scientific">Marivivens donghaensis</name>
    <dbReference type="NCBI Taxonomy" id="1699413"/>
    <lineage>
        <taxon>Bacteria</taxon>
        <taxon>Pseudomonadati</taxon>
        <taxon>Pseudomonadota</taxon>
        <taxon>Alphaproteobacteria</taxon>
        <taxon>Rhodobacterales</taxon>
        <taxon>Paracoccaceae</taxon>
        <taxon>Marivivens group</taxon>
        <taxon>Marivivens</taxon>
    </lineage>
</organism>
<name>A0ABX0W031_9RHOB</name>
<gene>
    <name evidence="9" type="ORF">HCZ30_14810</name>
</gene>
<proteinExistence type="inferred from homology"/>
<feature type="transmembrane region" description="Helical" evidence="7">
    <location>
        <begin position="238"/>
        <end position="254"/>
    </location>
</feature>
<protein>
    <recommendedName>
        <fullName evidence="7">TRAP transporter large permease protein</fullName>
    </recommendedName>
</protein>
<dbReference type="PANTHER" id="PTHR33362:SF2">
    <property type="entry name" value="TRAP TRANSPORTER LARGE PERMEASE PROTEIN"/>
    <property type="match status" value="1"/>
</dbReference>
<feature type="transmembrane region" description="Helical" evidence="7">
    <location>
        <begin position="210"/>
        <end position="232"/>
    </location>
</feature>
<feature type="transmembrane region" description="Helical" evidence="7">
    <location>
        <begin position="132"/>
        <end position="156"/>
    </location>
</feature>
<keyword evidence="5 7" id="KW-1133">Transmembrane helix</keyword>
<comment type="caution">
    <text evidence="9">The sequence shown here is derived from an EMBL/GenBank/DDBJ whole genome shotgun (WGS) entry which is preliminary data.</text>
</comment>
<evidence type="ECO:0000256" key="6">
    <source>
        <dbReference type="ARBA" id="ARBA00023136"/>
    </source>
</evidence>
<evidence type="ECO:0000256" key="4">
    <source>
        <dbReference type="ARBA" id="ARBA00022692"/>
    </source>
</evidence>
<dbReference type="PANTHER" id="PTHR33362">
    <property type="entry name" value="SIALIC ACID TRAP TRANSPORTER PERMEASE PROTEIN SIAT-RELATED"/>
    <property type="match status" value="1"/>
</dbReference>
<feature type="transmembrane region" description="Helical" evidence="7">
    <location>
        <begin position="48"/>
        <end position="66"/>
    </location>
</feature>
<dbReference type="EMBL" id="JAATOP010000012">
    <property type="protein sequence ID" value="NIY73701.1"/>
    <property type="molecule type" value="Genomic_DNA"/>
</dbReference>
<comment type="similarity">
    <text evidence="7">Belongs to the TRAP transporter large permease family.</text>
</comment>
<comment type="subcellular location">
    <subcellularLocation>
        <location evidence="1 7">Cell inner membrane</location>
        <topology evidence="1 7">Multi-pass membrane protein</topology>
    </subcellularLocation>
</comment>
<dbReference type="RefSeq" id="WP_167639084.1">
    <property type="nucleotide sequence ID" value="NZ_JAATOP010000012.1"/>
</dbReference>
<evidence type="ECO:0000256" key="7">
    <source>
        <dbReference type="RuleBase" id="RU369079"/>
    </source>
</evidence>
<evidence type="ECO:0000256" key="3">
    <source>
        <dbReference type="ARBA" id="ARBA00022519"/>
    </source>
</evidence>
<keyword evidence="6 7" id="KW-0472">Membrane</keyword>
<feature type="transmembrane region" description="Helical" evidence="7">
    <location>
        <begin position="353"/>
        <end position="379"/>
    </location>
</feature>
<evidence type="ECO:0000259" key="8">
    <source>
        <dbReference type="Pfam" id="PF06808"/>
    </source>
</evidence>
<feature type="transmembrane region" description="Helical" evidence="7">
    <location>
        <begin position="95"/>
        <end position="120"/>
    </location>
</feature>
<evidence type="ECO:0000256" key="1">
    <source>
        <dbReference type="ARBA" id="ARBA00004429"/>
    </source>
</evidence>
<dbReference type="Pfam" id="PF06808">
    <property type="entry name" value="DctM"/>
    <property type="match status" value="1"/>
</dbReference>
<keyword evidence="4 7" id="KW-0812">Transmembrane</keyword>
<comment type="function">
    <text evidence="7">Part of the tripartite ATP-independent periplasmic (TRAP) transport system.</text>
</comment>
<keyword evidence="10" id="KW-1185">Reference proteome</keyword>
<feature type="transmembrane region" description="Helical" evidence="7">
    <location>
        <begin position="6"/>
        <end position="27"/>
    </location>
</feature>
<dbReference type="PIRSF" id="PIRSF006066">
    <property type="entry name" value="HI0050"/>
    <property type="match status" value="1"/>
</dbReference>
<feature type="domain" description="TRAP C4-dicarboxylate transport system permease DctM subunit" evidence="8">
    <location>
        <begin position="4"/>
        <end position="413"/>
    </location>
</feature>
<sequence>MVYVVLIVALLIGAPIAISIIAALLTFMSMNDAPYAIRIVATEMYKSLNSYPLLAIPLFVLAGELMNESGITQRIIAFANVLVGRMRAGLAMVNIWASVIFAGLSGSAVADTSALGRVFIPEMEKHGYTREFAAALTAASSVIGPIIPPSIPVIIYALTVTGVTVPSLFLAGVIPGILLAIFLSAYVMLTVKVDKGNQSSDLVTIPPAQALLGGILPLLMPFFVVGSILLGVVTPTEAATFAVAYALILGGLVYRKISFAALPRIFSDAMRDSAVILAIIAAVGAANWLLTYNQVPNMLTDWVVGNVDSKTTFLLATIVLFLFVGLFLEGIAAMLVLVPILHPIAVSMGVDPVHFGILVIFNLMIGLITPPLGLCLFVAEGIAQVGMAKITRAILPFFFVEVLVLLILTFVPQTVIWLPQALGY</sequence>
<evidence type="ECO:0000256" key="2">
    <source>
        <dbReference type="ARBA" id="ARBA00022475"/>
    </source>
</evidence>
<evidence type="ECO:0000313" key="9">
    <source>
        <dbReference type="EMBL" id="NIY73701.1"/>
    </source>
</evidence>
<feature type="transmembrane region" description="Helical" evidence="7">
    <location>
        <begin position="394"/>
        <end position="418"/>
    </location>
</feature>
<dbReference type="InterPro" id="IPR010656">
    <property type="entry name" value="DctM"/>
</dbReference>